<keyword evidence="17" id="KW-1185">Reference proteome</keyword>
<dbReference type="AlphaFoldDB" id="A0AAU9VCM7"/>
<evidence type="ECO:0000256" key="10">
    <source>
        <dbReference type="ARBA" id="ARBA00023002"/>
    </source>
</evidence>
<evidence type="ECO:0000256" key="13">
    <source>
        <dbReference type="ARBA" id="ARBA00023136"/>
    </source>
</evidence>
<dbReference type="Proteomes" id="UP001153954">
    <property type="component" value="Unassembled WGS sequence"/>
</dbReference>
<keyword evidence="12 15" id="KW-0503">Monooxygenase</keyword>
<dbReference type="SUPFAM" id="SSF48264">
    <property type="entry name" value="Cytochrome P450"/>
    <property type="match status" value="1"/>
</dbReference>
<dbReference type="InterPro" id="IPR002401">
    <property type="entry name" value="Cyt_P450_E_grp-I"/>
</dbReference>
<keyword evidence="6 14" id="KW-0349">Heme</keyword>
<organism evidence="16 17">
    <name type="scientific">Euphydryas editha</name>
    <name type="common">Edith's checkerspot</name>
    <dbReference type="NCBI Taxonomy" id="104508"/>
    <lineage>
        <taxon>Eukaryota</taxon>
        <taxon>Metazoa</taxon>
        <taxon>Ecdysozoa</taxon>
        <taxon>Arthropoda</taxon>
        <taxon>Hexapoda</taxon>
        <taxon>Insecta</taxon>
        <taxon>Pterygota</taxon>
        <taxon>Neoptera</taxon>
        <taxon>Endopterygota</taxon>
        <taxon>Lepidoptera</taxon>
        <taxon>Glossata</taxon>
        <taxon>Ditrysia</taxon>
        <taxon>Papilionoidea</taxon>
        <taxon>Nymphalidae</taxon>
        <taxon>Nymphalinae</taxon>
        <taxon>Euphydryas</taxon>
    </lineage>
</organism>
<gene>
    <name evidence="16" type="ORF">EEDITHA_LOCUS21567</name>
</gene>
<evidence type="ECO:0000256" key="5">
    <source>
        <dbReference type="ARBA" id="ARBA00010617"/>
    </source>
</evidence>
<evidence type="ECO:0000256" key="8">
    <source>
        <dbReference type="ARBA" id="ARBA00022824"/>
    </source>
</evidence>
<evidence type="ECO:0000256" key="4">
    <source>
        <dbReference type="ARBA" id="ARBA00004406"/>
    </source>
</evidence>
<dbReference type="PRINTS" id="PR00385">
    <property type="entry name" value="P450"/>
</dbReference>
<evidence type="ECO:0008006" key="18">
    <source>
        <dbReference type="Google" id="ProtNLM"/>
    </source>
</evidence>
<keyword evidence="8" id="KW-0256">Endoplasmic reticulum</keyword>
<evidence type="ECO:0000256" key="3">
    <source>
        <dbReference type="ARBA" id="ARBA00004174"/>
    </source>
</evidence>
<dbReference type="InterPro" id="IPR036396">
    <property type="entry name" value="Cyt_P450_sf"/>
</dbReference>
<keyword evidence="13" id="KW-0472">Membrane</keyword>
<evidence type="ECO:0000256" key="12">
    <source>
        <dbReference type="ARBA" id="ARBA00023033"/>
    </source>
</evidence>
<keyword evidence="7 14" id="KW-0479">Metal-binding</keyword>
<evidence type="ECO:0000256" key="1">
    <source>
        <dbReference type="ARBA" id="ARBA00001971"/>
    </source>
</evidence>
<proteinExistence type="inferred from homology"/>
<dbReference type="PANTHER" id="PTHR24291:SF189">
    <property type="entry name" value="CYTOCHROME P450 4C3-RELATED"/>
    <property type="match status" value="1"/>
</dbReference>
<dbReference type="PANTHER" id="PTHR24291">
    <property type="entry name" value="CYTOCHROME P450 FAMILY 4"/>
    <property type="match status" value="1"/>
</dbReference>
<comment type="similarity">
    <text evidence="5 15">Belongs to the cytochrome P450 family.</text>
</comment>
<name>A0AAU9VCM7_EUPED</name>
<keyword evidence="11 14" id="KW-0408">Iron</keyword>
<dbReference type="EMBL" id="CAKOGL010000030">
    <property type="protein sequence ID" value="CAH2107545.1"/>
    <property type="molecule type" value="Genomic_DNA"/>
</dbReference>
<dbReference type="GO" id="GO:0016705">
    <property type="term" value="F:oxidoreductase activity, acting on paired donors, with incorporation or reduction of molecular oxygen"/>
    <property type="evidence" value="ECO:0007669"/>
    <property type="project" value="InterPro"/>
</dbReference>
<evidence type="ECO:0000256" key="14">
    <source>
        <dbReference type="PIRSR" id="PIRSR602401-1"/>
    </source>
</evidence>
<keyword evidence="9" id="KW-0492">Microsome</keyword>
<dbReference type="PROSITE" id="PS00086">
    <property type="entry name" value="CYTOCHROME_P450"/>
    <property type="match status" value="1"/>
</dbReference>
<evidence type="ECO:0000256" key="7">
    <source>
        <dbReference type="ARBA" id="ARBA00022723"/>
    </source>
</evidence>
<comment type="cofactor">
    <cofactor evidence="1 14">
        <name>heme</name>
        <dbReference type="ChEBI" id="CHEBI:30413"/>
    </cofactor>
</comment>
<comment type="function">
    <text evidence="2">May be involved in the metabolism of insect hormones and in the breakdown of synthetic insecticides.</text>
</comment>
<dbReference type="Pfam" id="PF00067">
    <property type="entry name" value="p450"/>
    <property type="match status" value="1"/>
</dbReference>
<sequence length="513" mass="59229">MIVWLLFVVAVLWTIMFRFRRRRMYKLASAIPPPSAELPVIGVMSSLAGNTEDIMLTLQKFSYEAMGNDGIIRGWLNHILYLLICNPVDLEIILKNCLEKDDLHRFMQKIIGYGGIFAPVPIWRRRRKILVPAFSPKIVENFVEVFSEHSEILVQELANKTGKGKFSIWPYLSAYNLDSVCETAMGVKINAQKNSNSPFLTSLNEILDIVCKRIFHLWLQPDWLFKLFPQYYKHERHIKVLHDFTDDVIQKKRTELKADKQNQPEADNHYNLSDYQRKSLLDLLISLSGGEKGYTDMELREEILTLSIAGTDTSAVATGYTLQLMAKYPEIQDKVYEELREVLGDSNRPILKEDLQKLKYLERVVKESLRLFPPVPFIIRKIETDIELPSGRILPSGSGVVVSIWGCHRDPKYWGPDAEHFDPDRFLPERFNLEHPCSYMPFSNGPRNCVGYQYALMSIKTTLSRILLNYKVIGEPETGPIPHIRVKLNIMMKAVDGYQVALEKRKPSKFIFT</sequence>
<dbReference type="CDD" id="cd20628">
    <property type="entry name" value="CYP4"/>
    <property type="match status" value="1"/>
</dbReference>
<dbReference type="InterPro" id="IPR050196">
    <property type="entry name" value="Cytochrome_P450_Monoox"/>
</dbReference>
<dbReference type="GO" id="GO:0004497">
    <property type="term" value="F:monooxygenase activity"/>
    <property type="evidence" value="ECO:0007669"/>
    <property type="project" value="UniProtKB-KW"/>
</dbReference>
<comment type="subcellular location">
    <subcellularLocation>
        <location evidence="4">Endoplasmic reticulum membrane</location>
        <topology evidence="4">Peripheral membrane protein</topology>
    </subcellularLocation>
    <subcellularLocation>
        <location evidence="3">Microsome membrane</location>
        <topology evidence="3">Peripheral membrane protein</topology>
    </subcellularLocation>
</comment>
<dbReference type="GO" id="GO:0005789">
    <property type="term" value="C:endoplasmic reticulum membrane"/>
    <property type="evidence" value="ECO:0007669"/>
    <property type="project" value="UniProtKB-SubCell"/>
</dbReference>
<dbReference type="GO" id="GO:0020037">
    <property type="term" value="F:heme binding"/>
    <property type="evidence" value="ECO:0007669"/>
    <property type="project" value="InterPro"/>
</dbReference>
<evidence type="ECO:0000313" key="16">
    <source>
        <dbReference type="EMBL" id="CAH2107545.1"/>
    </source>
</evidence>
<evidence type="ECO:0000256" key="6">
    <source>
        <dbReference type="ARBA" id="ARBA00022617"/>
    </source>
</evidence>
<dbReference type="GO" id="GO:0005506">
    <property type="term" value="F:iron ion binding"/>
    <property type="evidence" value="ECO:0007669"/>
    <property type="project" value="InterPro"/>
</dbReference>
<dbReference type="Gene3D" id="1.10.630.10">
    <property type="entry name" value="Cytochrome P450"/>
    <property type="match status" value="1"/>
</dbReference>
<evidence type="ECO:0000256" key="2">
    <source>
        <dbReference type="ARBA" id="ARBA00003690"/>
    </source>
</evidence>
<evidence type="ECO:0000256" key="9">
    <source>
        <dbReference type="ARBA" id="ARBA00022848"/>
    </source>
</evidence>
<reference evidence="16" key="1">
    <citation type="submission" date="2022-03" db="EMBL/GenBank/DDBJ databases">
        <authorList>
            <person name="Tunstrom K."/>
        </authorList>
    </citation>
    <scope>NUCLEOTIDE SEQUENCE</scope>
</reference>
<dbReference type="InterPro" id="IPR001128">
    <property type="entry name" value="Cyt_P450"/>
</dbReference>
<dbReference type="InterPro" id="IPR017972">
    <property type="entry name" value="Cyt_P450_CS"/>
</dbReference>
<evidence type="ECO:0000313" key="17">
    <source>
        <dbReference type="Proteomes" id="UP001153954"/>
    </source>
</evidence>
<protein>
    <recommendedName>
        <fullName evidence="18">Cytochrome P450</fullName>
    </recommendedName>
</protein>
<feature type="binding site" description="axial binding residue" evidence="14">
    <location>
        <position position="449"/>
    </location>
    <ligand>
        <name>heme</name>
        <dbReference type="ChEBI" id="CHEBI:30413"/>
    </ligand>
    <ligandPart>
        <name>Fe</name>
        <dbReference type="ChEBI" id="CHEBI:18248"/>
    </ligandPart>
</feature>
<keyword evidence="10 15" id="KW-0560">Oxidoreductase</keyword>
<comment type="caution">
    <text evidence="16">The sequence shown here is derived from an EMBL/GenBank/DDBJ whole genome shotgun (WGS) entry which is preliminary data.</text>
</comment>
<dbReference type="PRINTS" id="PR00463">
    <property type="entry name" value="EP450I"/>
</dbReference>
<accession>A0AAU9VCM7</accession>
<evidence type="ECO:0000256" key="15">
    <source>
        <dbReference type="RuleBase" id="RU000461"/>
    </source>
</evidence>
<evidence type="ECO:0000256" key="11">
    <source>
        <dbReference type="ARBA" id="ARBA00023004"/>
    </source>
</evidence>